<sequence length="477" mass="54981">MKEEAEAAVDAAKGVLQDLVVVVSLVRTLTESFGSARDLYRKLKPKSKSDSHSSDDEKEEREKWHHRPSRRRRDSSPDSDRDRGRRHVRWKLDARKEEYTDSDEELISTSSSQVLAEYDRGYRKLGEGFARGDLVTQTQLQAQIIQLQRTLLSIHQDYMMSSYLSPSSSHSHVLRLIQTTRSARMASIQALQLQCQRMSETGRPSVPDPYHSIPGAFPVPPEPRPRHDSVTERPDFPKGRGDRCDSPGRDPEEITIQPYPNPRPKPTPPQDSDPRRGDRRRSPVKDPEEITIQPYPTPRPKPIPPEDSKPRRDGRYNDPIRDPGGIRIQPYPNPRPKPSLPHQSYNNKVFCIYARDLQKHPRLNLTDSYKAGGNSMCPYCHAYNPVRPGKAWEIIADSRNRNVHERHRFLIKNRFVIKSHQEGAGFACIFCARFREADTVCRRVEGLMEHLWKDHTSEELERDEDVFEIDNGVFHAN</sequence>
<gene>
    <name evidence="2" type="ORF">JI435_006180</name>
</gene>
<proteinExistence type="predicted"/>
<feature type="compositionally biased region" description="Basic and acidic residues" evidence="1">
    <location>
        <begin position="272"/>
        <end position="288"/>
    </location>
</feature>
<keyword evidence="3" id="KW-1185">Reference proteome</keyword>
<feature type="region of interest" description="Disordered" evidence="1">
    <location>
        <begin position="42"/>
        <end position="85"/>
    </location>
</feature>
<dbReference type="Proteomes" id="UP000663193">
    <property type="component" value="Chromosome 1"/>
</dbReference>
<organism evidence="2 3">
    <name type="scientific">Phaeosphaeria nodorum (strain SN15 / ATCC MYA-4574 / FGSC 10173)</name>
    <name type="common">Glume blotch fungus</name>
    <name type="synonym">Parastagonospora nodorum</name>
    <dbReference type="NCBI Taxonomy" id="321614"/>
    <lineage>
        <taxon>Eukaryota</taxon>
        <taxon>Fungi</taxon>
        <taxon>Dikarya</taxon>
        <taxon>Ascomycota</taxon>
        <taxon>Pezizomycotina</taxon>
        <taxon>Dothideomycetes</taxon>
        <taxon>Pleosporomycetidae</taxon>
        <taxon>Pleosporales</taxon>
        <taxon>Pleosporineae</taxon>
        <taxon>Phaeosphaeriaceae</taxon>
        <taxon>Parastagonospora</taxon>
    </lineage>
</organism>
<dbReference type="PANTHER" id="PTHR42354:SF1">
    <property type="entry name" value="C2H2-TYPE DOMAIN-CONTAINING PROTEIN"/>
    <property type="match status" value="1"/>
</dbReference>
<dbReference type="AlphaFoldDB" id="A0A7U2HWX7"/>
<evidence type="ECO:0000256" key="1">
    <source>
        <dbReference type="SAM" id="MobiDB-lite"/>
    </source>
</evidence>
<feature type="compositionally biased region" description="Basic and acidic residues" evidence="1">
    <location>
        <begin position="304"/>
        <end position="321"/>
    </location>
</feature>
<name>A0A7U2HWX7_PHANO</name>
<feature type="compositionally biased region" description="Basic and acidic residues" evidence="1">
    <location>
        <begin position="74"/>
        <end position="83"/>
    </location>
</feature>
<protein>
    <submittedName>
        <fullName evidence="2">Uncharacterized protein</fullName>
    </submittedName>
</protein>
<reference evidence="3" key="1">
    <citation type="journal article" date="2021" name="BMC Genomics">
        <title>Chromosome-level genome assembly and manually-curated proteome of model necrotroph Parastagonospora nodorum Sn15 reveals a genome-wide trove of candidate effector homologs, and redundancy of virulence-related functions within an accessory chromosome.</title>
        <authorList>
            <person name="Bertazzoni S."/>
            <person name="Jones D.A.B."/>
            <person name="Phan H.T."/>
            <person name="Tan K.-C."/>
            <person name="Hane J.K."/>
        </authorList>
    </citation>
    <scope>NUCLEOTIDE SEQUENCE [LARGE SCALE GENOMIC DNA]</scope>
    <source>
        <strain evidence="3">SN15 / ATCC MYA-4574 / FGSC 10173)</strain>
    </source>
</reference>
<evidence type="ECO:0000313" key="3">
    <source>
        <dbReference type="Proteomes" id="UP000663193"/>
    </source>
</evidence>
<dbReference type="EMBL" id="CP069023">
    <property type="protein sequence ID" value="QRC91122.1"/>
    <property type="molecule type" value="Genomic_DNA"/>
</dbReference>
<dbReference type="PANTHER" id="PTHR42354">
    <property type="entry name" value="C2H2-TYPE DOMAIN-CONTAINING PROTEIN"/>
    <property type="match status" value="1"/>
</dbReference>
<feature type="region of interest" description="Disordered" evidence="1">
    <location>
        <begin position="195"/>
        <end position="342"/>
    </location>
</feature>
<feature type="compositionally biased region" description="Basic and acidic residues" evidence="1">
    <location>
        <begin position="223"/>
        <end position="252"/>
    </location>
</feature>
<feature type="compositionally biased region" description="Pro residues" evidence="1">
    <location>
        <begin position="259"/>
        <end position="271"/>
    </location>
</feature>
<feature type="compositionally biased region" description="Basic residues" evidence="1">
    <location>
        <begin position="64"/>
        <end position="73"/>
    </location>
</feature>
<dbReference type="VEuPathDB" id="FungiDB:JI435_006180"/>
<feature type="compositionally biased region" description="Basic and acidic residues" evidence="1">
    <location>
        <begin position="47"/>
        <end position="63"/>
    </location>
</feature>
<dbReference type="OrthoDB" id="5309037at2759"/>
<accession>A0A7U2HWX7</accession>
<evidence type="ECO:0000313" key="2">
    <source>
        <dbReference type="EMBL" id="QRC91122.1"/>
    </source>
</evidence>